<name>A0A2P2MDE5_RHIMU</name>
<proteinExistence type="predicted"/>
<sequence>MHKNDHSIKKHANTLGGEKKNLKLILPYISRKNKCNCQT</sequence>
<dbReference type="AlphaFoldDB" id="A0A2P2MDE5"/>
<organism evidence="1">
    <name type="scientific">Rhizophora mucronata</name>
    <name type="common">Asiatic mangrove</name>
    <dbReference type="NCBI Taxonomy" id="61149"/>
    <lineage>
        <taxon>Eukaryota</taxon>
        <taxon>Viridiplantae</taxon>
        <taxon>Streptophyta</taxon>
        <taxon>Embryophyta</taxon>
        <taxon>Tracheophyta</taxon>
        <taxon>Spermatophyta</taxon>
        <taxon>Magnoliopsida</taxon>
        <taxon>eudicotyledons</taxon>
        <taxon>Gunneridae</taxon>
        <taxon>Pentapetalae</taxon>
        <taxon>rosids</taxon>
        <taxon>fabids</taxon>
        <taxon>Malpighiales</taxon>
        <taxon>Rhizophoraceae</taxon>
        <taxon>Rhizophora</taxon>
    </lineage>
</organism>
<evidence type="ECO:0000313" key="1">
    <source>
        <dbReference type="EMBL" id="MBX28265.1"/>
    </source>
</evidence>
<protein>
    <submittedName>
        <fullName evidence="1">Uncharacterized protein</fullName>
    </submittedName>
</protein>
<dbReference type="EMBL" id="GGEC01047781">
    <property type="protein sequence ID" value="MBX28265.1"/>
    <property type="molecule type" value="Transcribed_RNA"/>
</dbReference>
<reference evidence="1" key="1">
    <citation type="submission" date="2018-02" db="EMBL/GenBank/DDBJ databases">
        <title>Rhizophora mucronata_Transcriptome.</title>
        <authorList>
            <person name="Meera S.P."/>
            <person name="Sreeshan A."/>
            <person name="Augustine A."/>
        </authorList>
    </citation>
    <scope>NUCLEOTIDE SEQUENCE</scope>
    <source>
        <tissue evidence="1">Leaf</tissue>
    </source>
</reference>
<accession>A0A2P2MDE5</accession>